<reference evidence="2" key="1">
    <citation type="journal article" date="2018" name="Front. Microbiol.">
        <title>Genome-Based Analysis Reveals the Taxonomy and Diversity of the Family Idiomarinaceae.</title>
        <authorList>
            <person name="Liu Y."/>
            <person name="Lai Q."/>
            <person name="Shao Z."/>
        </authorList>
    </citation>
    <scope>NUCLEOTIDE SEQUENCE [LARGE SCALE GENOMIC DNA]</scope>
    <source>
        <strain evidence="2">KYW314</strain>
    </source>
</reference>
<keyword evidence="2" id="KW-1185">Reference proteome</keyword>
<gene>
    <name evidence="1" type="ORF">CWE22_08965</name>
</gene>
<comment type="caution">
    <text evidence="1">The sequence shown here is derived from an EMBL/GenBank/DDBJ whole genome shotgun (WGS) entry which is preliminary data.</text>
</comment>
<proteinExistence type="predicted"/>
<dbReference type="EMBL" id="PIPR01000002">
    <property type="protein sequence ID" value="RUO39633.1"/>
    <property type="molecule type" value="Genomic_DNA"/>
</dbReference>
<accession>A0A7Z6ZST1</accession>
<name>A0A7Z6ZST1_9GAMM</name>
<evidence type="ECO:0000313" key="2">
    <source>
        <dbReference type="Proteomes" id="UP000287766"/>
    </source>
</evidence>
<sequence>MRPRQDPKDKPHQRIGSISNAHVGRDFESAVLQAFADLGMRLQKNVSVEVGIAGSKKGHAFDLGCEEQRILVECKSHRWTSGNNVPSAKMTTWNEAMYYFLAAPAKFRKIMVVLRDFSEKRNETLLSYYLRTNSHLIPSDVEFWEYDSLNRCLERVYN</sequence>
<evidence type="ECO:0000313" key="1">
    <source>
        <dbReference type="EMBL" id="RUO39633.1"/>
    </source>
</evidence>
<organism evidence="1 2">
    <name type="scientific">Pseudidiomarina aestuarii</name>
    <dbReference type="NCBI Taxonomy" id="624146"/>
    <lineage>
        <taxon>Bacteria</taxon>
        <taxon>Pseudomonadati</taxon>
        <taxon>Pseudomonadota</taxon>
        <taxon>Gammaproteobacteria</taxon>
        <taxon>Alteromonadales</taxon>
        <taxon>Idiomarinaceae</taxon>
        <taxon>Pseudidiomarina</taxon>
    </lineage>
</organism>
<dbReference type="AlphaFoldDB" id="A0A7Z6ZST1"/>
<dbReference type="Proteomes" id="UP000287766">
    <property type="component" value="Unassembled WGS sequence"/>
</dbReference>
<evidence type="ECO:0008006" key="3">
    <source>
        <dbReference type="Google" id="ProtNLM"/>
    </source>
</evidence>
<protein>
    <recommendedName>
        <fullName evidence="3">Restriction endonuclease type IV Mrr domain-containing protein</fullName>
    </recommendedName>
</protein>